<evidence type="ECO:0000256" key="2">
    <source>
        <dbReference type="ARBA" id="ARBA00023125"/>
    </source>
</evidence>
<gene>
    <name evidence="5" type="ORF">ACFSJ0_40700</name>
</gene>
<dbReference type="RefSeq" id="WP_219529792.1">
    <property type="nucleotide sequence ID" value="NZ_JAHKRM010000007.1"/>
</dbReference>
<evidence type="ECO:0000256" key="3">
    <source>
        <dbReference type="ARBA" id="ARBA00023163"/>
    </source>
</evidence>
<accession>A0ABW4GLD8</accession>
<dbReference type="Pfam" id="PF08220">
    <property type="entry name" value="HTH_DeoR"/>
    <property type="match status" value="1"/>
</dbReference>
<dbReference type="Proteomes" id="UP001597097">
    <property type="component" value="Unassembled WGS sequence"/>
</dbReference>
<name>A0ABW4GLD8_9ACTN</name>
<dbReference type="PROSITE" id="PS00894">
    <property type="entry name" value="HTH_DEOR_1"/>
    <property type="match status" value="1"/>
</dbReference>
<protein>
    <submittedName>
        <fullName evidence="5">DeoR/GlpR family DNA-binding transcription regulator</fullName>
    </submittedName>
</protein>
<dbReference type="InterPro" id="IPR050313">
    <property type="entry name" value="Carb_Metab_HTH_regulators"/>
</dbReference>
<dbReference type="InterPro" id="IPR014036">
    <property type="entry name" value="DeoR-like_C"/>
</dbReference>
<evidence type="ECO:0000256" key="1">
    <source>
        <dbReference type="ARBA" id="ARBA00023015"/>
    </source>
</evidence>
<dbReference type="PROSITE" id="PS51000">
    <property type="entry name" value="HTH_DEOR_2"/>
    <property type="match status" value="1"/>
</dbReference>
<keyword evidence="1" id="KW-0805">Transcription regulation</keyword>
<evidence type="ECO:0000259" key="4">
    <source>
        <dbReference type="PROSITE" id="PS51000"/>
    </source>
</evidence>
<keyword evidence="6" id="KW-1185">Reference proteome</keyword>
<comment type="caution">
    <text evidence="5">The sequence shown here is derived from an EMBL/GenBank/DDBJ whole genome shotgun (WGS) entry which is preliminary data.</text>
</comment>
<reference evidence="6" key="1">
    <citation type="journal article" date="2019" name="Int. J. Syst. Evol. Microbiol.">
        <title>The Global Catalogue of Microorganisms (GCM) 10K type strain sequencing project: providing services to taxonomists for standard genome sequencing and annotation.</title>
        <authorList>
            <consortium name="The Broad Institute Genomics Platform"/>
            <consortium name="The Broad Institute Genome Sequencing Center for Infectious Disease"/>
            <person name="Wu L."/>
            <person name="Ma J."/>
        </authorList>
    </citation>
    <scope>NUCLEOTIDE SEQUENCE [LARGE SCALE GENOMIC DNA]</scope>
    <source>
        <strain evidence="6">CGMCC 1.15399</strain>
    </source>
</reference>
<organism evidence="5 6">
    <name type="scientific">Nonomuraea guangzhouensis</name>
    <dbReference type="NCBI Taxonomy" id="1291555"/>
    <lineage>
        <taxon>Bacteria</taxon>
        <taxon>Bacillati</taxon>
        <taxon>Actinomycetota</taxon>
        <taxon>Actinomycetes</taxon>
        <taxon>Streptosporangiales</taxon>
        <taxon>Streptosporangiaceae</taxon>
        <taxon>Nonomuraea</taxon>
    </lineage>
</organism>
<dbReference type="Pfam" id="PF00455">
    <property type="entry name" value="DeoRC"/>
    <property type="match status" value="1"/>
</dbReference>
<dbReference type="PANTHER" id="PTHR30363:SF44">
    <property type="entry name" value="AGA OPERON TRANSCRIPTIONAL REPRESSOR-RELATED"/>
    <property type="match status" value="1"/>
</dbReference>
<proteinExistence type="predicted"/>
<dbReference type="InterPro" id="IPR001034">
    <property type="entry name" value="DeoR_HTH"/>
</dbReference>
<evidence type="ECO:0000313" key="6">
    <source>
        <dbReference type="Proteomes" id="UP001597097"/>
    </source>
</evidence>
<sequence>MNRYERWNLLLELVAEAGRLDVSETARKLGVSAATIRRDFDELSDQQLLSRTRGGVIAHSVSYDLPQRYKVAQHAPDNQRIASAAAALVPVGATIGLNGGTTTTEVARVLANRPDPPSGRRGPAFTLVTNALNIAHELAVRPHLHVVTTGGSASAESYELVGPVATGMLADVALDVAVLGVDALDVKHGASAHGEGEAAVNRLMAAKARQVIVVADSSKLGRRAFALVCPLSQINILVTDSAAPAELTAQFADAGLRVIRV</sequence>
<feature type="domain" description="HTH deoR-type" evidence="4">
    <location>
        <begin position="3"/>
        <end position="58"/>
    </location>
</feature>
<keyword evidence="2 5" id="KW-0238">DNA-binding</keyword>
<keyword evidence="3" id="KW-0804">Transcription</keyword>
<dbReference type="InterPro" id="IPR018356">
    <property type="entry name" value="Tscrpt_reg_HTH_DeoR_CS"/>
</dbReference>
<dbReference type="SMART" id="SM00420">
    <property type="entry name" value="HTH_DEOR"/>
    <property type="match status" value="1"/>
</dbReference>
<evidence type="ECO:0000313" key="5">
    <source>
        <dbReference type="EMBL" id="MFD1543420.1"/>
    </source>
</evidence>
<dbReference type="SMART" id="SM01134">
    <property type="entry name" value="DeoRC"/>
    <property type="match status" value="1"/>
</dbReference>
<dbReference type="EMBL" id="JBHUCM010000038">
    <property type="protein sequence ID" value="MFD1543420.1"/>
    <property type="molecule type" value="Genomic_DNA"/>
</dbReference>
<dbReference type="PANTHER" id="PTHR30363">
    <property type="entry name" value="HTH-TYPE TRANSCRIPTIONAL REGULATOR SRLR-RELATED"/>
    <property type="match status" value="1"/>
</dbReference>
<dbReference type="GO" id="GO:0003677">
    <property type="term" value="F:DNA binding"/>
    <property type="evidence" value="ECO:0007669"/>
    <property type="project" value="UniProtKB-KW"/>
</dbReference>